<feature type="coiled-coil region" evidence="1">
    <location>
        <begin position="668"/>
        <end position="759"/>
    </location>
</feature>
<dbReference type="EMBL" id="BTRK01000005">
    <property type="protein sequence ID" value="GMR54384.1"/>
    <property type="molecule type" value="Genomic_DNA"/>
</dbReference>
<organism evidence="3 4">
    <name type="scientific">Pristionchus mayeri</name>
    <dbReference type="NCBI Taxonomy" id="1317129"/>
    <lineage>
        <taxon>Eukaryota</taxon>
        <taxon>Metazoa</taxon>
        <taxon>Ecdysozoa</taxon>
        <taxon>Nematoda</taxon>
        <taxon>Chromadorea</taxon>
        <taxon>Rhabditida</taxon>
        <taxon>Rhabditina</taxon>
        <taxon>Diplogasteromorpha</taxon>
        <taxon>Diplogasteroidea</taxon>
        <taxon>Neodiplogasteridae</taxon>
        <taxon>Pristionchus</taxon>
    </lineage>
</organism>
<reference evidence="4" key="1">
    <citation type="submission" date="2022-10" db="EMBL/GenBank/DDBJ databases">
        <title>Genome assembly of Pristionchus species.</title>
        <authorList>
            <person name="Yoshida K."/>
            <person name="Sommer R.J."/>
        </authorList>
    </citation>
    <scope>NUCLEOTIDE SEQUENCE [LARGE SCALE GENOMIC DNA]</scope>
    <source>
        <strain evidence="4">RS5460</strain>
    </source>
</reference>
<dbReference type="AlphaFoldDB" id="A0AAN5D2F1"/>
<evidence type="ECO:0000256" key="2">
    <source>
        <dbReference type="SAM" id="MobiDB-lite"/>
    </source>
</evidence>
<proteinExistence type="predicted"/>
<evidence type="ECO:0000256" key="1">
    <source>
        <dbReference type="SAM" id="Coils"/>
    </source>
</evidence>
<sequence length="764" mass="88357">MAASNSDEAPAPRHYVTNFDELNERETDDKEDVQISPEIMQSLLELASSAHDEQWLAGLRSSMAPLLCPLSQQLQSFSKISAAEIAVQLKELEGKMPEELKMQLQQLSREQFKKLTETDWLEGAVKEAEEGTESSADKEASNAKLSAVSTVKLVIELSMEPPRPASDVQQNEAEYGFKSRVKVENPDCWFTKQAIAMKRLSEENHCGSYYKSAFRCPVEYLDAKTAPTDFEMVEVEDASPTLDGEERMRQHLQQSEVAANEFMQSETPRQMERHYGKLRAKGCKDWIKRGDHAEVDLEDLAAMIRRTVEEQSEELQQQLHGLHPEQLTRVVLLERIERIEEEIGCCLIDALFKLLDLCFAASVFPDKLRRIVKQTLKKSKEDLKKKIAEREKKRKMSCEAKMRWECRMTEGKLMQAIVKYLPRRKVKAFIRHIGIFHYISVGPRPPFEKPPVEKHDWATLTDSVEMTDGVREYLSQLQPMQHPSRLHEEIAAMLHEYFHGYTPRGLKRMERGYFGDDIAREPMFKWFERMEEKRDTTDQPEEVAPVKIAAIIIMWASECTLGPETLMRRLGKLKIRKSSEMSDISSEEARAFTELRTSEDSIGYKMPKEEFFVWIDQQTSEIIRKGRDRMIPDLLPQMQPNMEEEEVEQDIQQFPEVVQPSNESMQLNQSEEQELQQVDAAANLATREEQLKIREKALELKEESFQSVIATLQVKMEELDGKLVNIDKRLGGIEVKVNIEHIESRIEEMGERLKKLEEKVDKDI</sequence>
<keyword evidence="4" id="KW-1185">Reference proteome</keyword>
<keyword evidence="1" id="KW-0175">Coiled coil</keyword>
<evidence type="ECO:0000313" key="4">
    <source>
        <dbReference type="Proteomes" id="UP001328107"/>
    </source>
</evidence>
<evidence type="ECO:0000313" key="3">
    <source>
        <dbReference type="EMBL" id="GMR54384.1"/>
    </source>
</evidence>
<comment type="caution">
    <text evidence="3">The sequence shown here is derived from an EMBL/GenBank/DDBJ whole genome shotgun (WGS) entry which is preliminary data.</text>
</comment>
<name>A0AAN5D2F1_9BILA</name>
<dbReference type="Proteomes" id="UP001328107">
    <property type="component" value="Unassembled WGS sequence"/>
</dbReference>
<protein>
    <submittedName>
        <fullName evidence="3">Uncharacterized protein</fullName>
    </submittedName>
</protein>
<feature type="region of interest" description="Disordered" evidence="2">
    <location>
        <begin position="1"/>
        <end position="32"/>
    </location>
</feature>
<gene>
    <name evidence="3" type="ORF">PMAYCL1PPCAC_24579</name>
</gene>
<accession>A0AAN5D2F1</accession>